<name>A0A6L2M7Q0_TANCI</name>
<dbReference type="AlphaFoldDB" id="A0A6L2M7Q0"/>
<organism evidence="1">
    <name type="scientific">Tanacetum cinerariifolium</name>
    <name type="common">Dalmatian daisy</name>
    <name type="synonym">Chrysanthemum cinerariifolium</name>
    <dbReference type="NCBI Taxonomy" id="118510"/>
    <lineage>
        <taxon>Eukaryota</taxon>
        <taxon>Viridiplantae</taxon>
        <taxon>Streptophyta</taxon>
        <taxon>Embryophyta</taxon>
        <taxon>Tracheophyta</taxon>
        <taxon>Spermatophyta</taxon>
        <taxon>Magnoliopsida</taxon>
        <taxon>eudicotyledons</taxon>
        <taxon>Gunneridae</taxon>
        <taxon>Pentapetalae</taxon>
        <taxon>asterids</taxon>
        <taxon>campanulids</taxon>
        <taxon>Asterales</taxon>
        <taxon>Asteraceae</taxon>
        <taxon>Asteroideae</taxon>
        <taxon>Anthemideae</taxon>
        <taxon>Anthemidinae</taxon>
        <taxon>Tanacetum</taxon>
    </lineage>
</organism>
<sequence>MSTPIDFSAYVMNHLKIDNLTQDHLVGPVFNLLKGTCRNHIELEYNIKECYKRVTDRLDWNNPERKEYPFDLSKPLPLIMDRGLQAVHVDYFINNNLEYLRGGSSSKKYDFQNKKKVF</sequence>
<reference evidence="1" key="1">
    <citation type="journal article" date="2019" name="Sci. Rep.">
        <title>Draft genome of Tanacetum cinerariifolium, the natural source of mosquito coil.</title>
        <authorList>
            <person name="Yamashiro T."/>
            <person name="Shiraishi A."/>
            <person name="Satake H."/>
            <person name="Nakayama K."/>
        </authorList>
    </citation>
    <scope>NUCLEOTIDE SEQUENCE</scope>
</reference>
<dbReference type="EMBL" id="BKCJ010006049">
    <property type="protein sequence ID" value="GEU70073.1"/>
    <property type="molecule type" value="Genomic_DNA"/>
</dbReference>
<accession>A0A6L2M7Q0</accession>
<proteinExistence type="predicted"/>
<gene>
    <name evidence="1" type="ORF">Tci_042051</name>
</gene>
<protein>
    <submittedName>
        <fullName evidence="1">Uncharacterized protein</fullName>
    </submittedName>
</protein>
<comment type="caution">
    <text evidence="1">The sequence shown here is derived from an EMBL/GenBank/DDBJ whole genome shotgun (WGS) entry which is preliminary data.</text>
</comment>
<evidence type="ECO:0000313" key="1">
    <source>
        <dbReference type="EMBL" id="GEU70073.1"/>
    </source>
</evidence>